<proteinExistence type="predicted"/>
<reference evidence="1" key="1">
    <citation type="submission" date="2020-05" db="EMBL/GenBank/DDBJ databases">
        <authorList>
            <person name="Chiriac C."/>
            <person name="Salcher M."/>
            <person name="Ghai R."/>
            <person name="Kavagutti S V."/>
        </authorList>
    </citation>
    <scope>NUCLEOTIDE SEQUENCE</scope>
</reference>
<protein>
    <submittedName>
        <fullName evidence="1">Uncharacterized protein</fullName>
    </submittedName>
</protein>
<dbReference type="EMBL" id="LR796919">
    <property type="protein sequence ID" value="CAB4174294.1"/>
    <property type="molecule type" value="Genomic_DNA"/>
</dbReference>
<accession>A0A6J5Q446</accession>
<evidence type="ECO:0000313" key="4">
    <source>
        <dbReference type="EMBL" id="CAB5230987.1"/>
    </source>
</evidence>
<evidence type="ECO:0000313" key="1">
    <source>
        <dbReference type="EMBL" id="CAB4174294.1"/>
    </source>
</evidence>
<evidence type="ECO:0000313" key="2">
    <source>
        <dbReference type="EMBL" id="CAB4184641.1"/>
    </source>
</evidence>
<organism evidence="1">
    <name type="scientific">uncultured Caudovirales phage</name>
    <dbReference type="NCBI Taxonomy" id="2100421"/>
    <lineage>
        <taxon>Viruses</taxon>
        <taxon>Duplodnaviria</taxon>
        <taxon>Heunggongvirae</taxon>
        <taxon>Uroviricota</taxon>
        <taxon>Caudoviricetes</taxon>
        <taxon>Peduoviridae</taxon>
        <taxon>Maltschvirus</taxon>
        <taxon>Maltschvirus maltsch</taxon>
    </lineage>
</organism>
<gene>
    <name evidence="2" type="ORF">UFOVP1131_21</name>
    <name evidence="3" type="ORF">UFOVP1245_41</name>
    <name evidence="4" type="ORF">UFOVP1582_13</name>
    <name evidence="1" type="ORF">UFOVP966_35</name>
</gene>
<dbReference type="EMBL" id="LR797185">
    <property type="protein sequence ID" value="CAB4192606.1"/>
    <property type="molecule type" value="Genomic_DNA"/>
</dbReference>
<dbReference type="EMBL" id="LR798428">
    <property type="protein sequence ID" value="CAB5230987.1"/>
    <property type="molecule type" value="Genomic_DNA"/>
</dbReference>
<sequence>MKGMTFEKAREACQKAGGMFAVWTAWSAPTTPKQFESRKQDAASREAKHKAIGRVQTSGEQVVDDKGRVSFLFRAAGQINRDLHPEGVYTNKAGEPMVDIVISAPTEYGYTTACKYAGVAGSACENRRPFHAHRSINLTRLVSWLIAGEEQVG</sequence>
<dbReference type="EMBL" id="LR797071">
    <property type="protein sequence ID" value="CAB4184641.1"/>
    <property type="molecule type" value="Genomic_DNA"/>
</dbReference>
<evidence type="ECO:0000313" key="3">
    <source>
        <dbReference type="EMBL" id="CAB4192606.1"/>
    </source>
</evidence>
<name>A0A6J5Q446_9CAUD</name>